<dbReference type="EMBL" id="CALNXK010000009">
    <property type="protein sequence ID" value="CAH3041421.1"/>
    <property type="molecule type" value="Genomic_DNA"/>
</dbReference>
<comment type="caution">
    <text evidence="1">The sequence shown here is derived from an EMBL/GenBank/DDBJ whole genome shotgun (WGS) entry which is preliminary data.</text>
</comment>
<sequence length="124" mass="14043">MAEWLTCLPDHRQSHVLLNVVVRMPFKIFHSVECFLKDNEVGKQGNIPFNALLSDVLERKIWNNAASACTKFSLFGSQLGIYGTINHFEECSAEYLAGNELKWREVLRLATVVTVVEAPFFGIL</sequence>
<gene>
    <name evidence="1" type="ORF">PLOB_00048241</name>
</gene>
<keyword evidence="2" id="KW-1185">Reference proteome</keyword>
<accession>A0ABN8N287</accession>
<dbReference type="Proteomes" id="UP001159405">
    <property type="component" value="Unassembled WGS sequence"/>
</dbReference>
<reference evidence="1 2" key="1">
    <citation type="submission" date="2022-05" db="EMBL/GenBank/DDBJ databases">
        <authorList>
            <consortium name="Genoscope - CEA"/>
            <person name="William W."/>
        </authorList>
    </citation>
    <scope>NUCLEOTIDE SEQUENCE [LARGE SCALE GENOMIC DNA]</scope>
</reference>
<proteinExistence type="predicted"/>
<organism evidence="1 2">
    <name type="scientific">Porites lobata</name>
    <dbReference type="NCBI Taxonomy" id="104759"/>
    <lineage>
        <taxon>Eukaryota</taxon>
        <taxon>Metazoa</taxon>
        <taxon>Cnidaria</taxon>
        <taxon>Anthozoa</taxon>
        <taxon>Hexacorallia</taxon>
        <taxon>Scleractinia</taxon>
        <taxon>Fungiina</taxon>
        <taxon>Poritidae</taxon>
        <taxon>Porites</taxon>
    </lineage>
</organism>
<name>A0ABN8N287_9CNID</name>
<evidence type="ECO:0000313" key="2">
    <source>
        <dbReference type="Proteomes" id="UP001159405"/>
    </source>
</evidence>
<protein>
    <submittedName>
        <fullName evidence="1">Uncharacterized protein</fullName>
    </submittedName>
</protein>
<evidence type="ECO:0000313" key="1">
    <source>
        <dbReference type="EMBL" id="CAH3041421.1"/>
    </source>
</evidence>